<dbReference type="GeneID" id="25916536"/>
<dbReference type="EMBL" id="KQ248823">
    <property type="protein sequence ID" value="KNC71430.1"/>
    <property type="molecule type" value="Genomic_DNA"/>
</dbReference>
<evidence type="ECO:0000259" key="1">
    <source>
        <dbReference type="Pfam" id="PF26091"/>
    </source>
</evidence>
<accession>A0A0L0F3X6</accession>
<evidence type="ECO:0000313" key="3">
    <source>
        <dbReference type="Proteomes" id="UP000054560"/>
    </source>
</evidence>
<dbReference type="InterPro" id="IPR058771">
    <property type="entry name" value="PWI_CCDC43"/>
</dbReference>
<dbReference type="RefSeq" id="XP_014145332.1">
    <property type="nucleotide sequence ID" value="XM_014289857.1"/>
</dbReference>
<name>A0A0L0F3X6_9EUKA</name>
<sequence>MGEFESWLLTYLDSVGLGDEEFVDYIRTILDEDTLSADEKEESISSFLEAAA</sequence>
<gene>
    <name evidence="2" type="ORF">SARC_16032</name>
</gene>
<proteinExistence type="predicted"/>
<dbReference type="Proteomes" id="UP000054560">
    <property type="component" value="Unassembled WGS sequence"/>
</dbReference>
<dbReference type="AlphaFoldDB" id="A0A0L0F3X6"/>
<keyword evidence="3" id="KW-1185">Reference proteome</keyword>
<organism evidence="2 3">
    <name type="scientific">Sphaeroforma arctica JP610</name>
    <dbReference type="NCBI Taxonomy" id="667725"/>
    <lineage>
        <taxon>Eukaryota</taxon>
        <taxon>Ichthyosporea</taxon>
        <taxon>Ichthyophonida</taxon>
        <taxon>Sphaeroforma</taxon>
    </lineage>
</organism>
<reference evidence="2 3" key="1">
    <citation type="submission" date="2011-02" db="EMBL/GenBank/DDBJ databases">
        <title>The Genome Sequence of Sphaeroforma arctica JP610.</title>
        <authorList>
            <consortium name="The Broad Institute Genome Sequencing Platform"/>
            <person name="Russ C."/>
            <person name="Cuomo C."/>
            <person name="Young S.K."/>
            <person name="Zeng Q."/>
            <person name="Gargeya S."/>
            <person name="Alvarado L."/>
            <person name="Berlin A."/>
            <person name="Chapman S.B."/>
            <person name="Chen Z."/>
            <person name="Freedman E."/>
            <person name="Gellesch M."/>
            <person name="Goldberg J."/>
            <person name="Griggs A."/>
            <person name="Gujja S."/>
            <person name="Heilman E."/>
            <person name="Heiman D."/>
            <person name="Howarth C."/>
            <person name="Mehta T."/>
            <person name="Neiman D."/>
            <person name="Pearson M."/>
            <person name="Roberts A."/>
            <person name="Saif S."/>
            <person name="Shea T."/>
            <person name="Shenoy N."/>
            <person name="Sisk P."/>
            <person name="Stolte C."/>
            <person name="Sykes S."/>
            <person name="White J."/>
            <person name="Yandava C."/>
            <person name="Burger G."/>
            <person name="Gray M.W."/>
            <person name="Holland P.W.H."/>
            <person name="King N."/>
            <person name="Lang F.B.F."/>
            <person name="Roger A.J."/>
            <person name="Ruiz-Trillo I."/>
            <person name="Haas B."/>
            <person name="Nusbaum C."/>
            <person name="Birren B."/>
        </authorList>
    </citation>
    <scope>NUCLEOTIDE SEQUENCE [LARGE SCALE GENOMIC DNA]</scope>
    <source>
        <strain evidence="2 3">JP610</strain>
    </source>
</reference>
<evidence type="ECO:0000313" key="2">
    <source>
        <dbReference type="EMBL" id="KNC71430.1"/>
    </source>
</evidence>
<feature type="domain" description="CCDC43 PWI-like" evidence="1">
    <location>
        <begin position="2"/>
        <end position="50"/>
    </location>
</feature>
<dbReference type="Pfam" id="PF26091">
    <property type="entry name" value="PWI_CCDC43"/>
    <property type="match status" value="1"/>
</dbReference>
<feature type="non-terminal residue" evidence="2">
    <location>
        <position position="52"/>
    </location>
</feature>
<protein>
    <recommendedName>
        <fullName evidence="1">CCDC43 PWI-like domain-containing protein</fullName>
    </recommendedName>
</protein>